<dbReference type="KEGG" id="acn:ACIS_01002"/>
<keyword evidence="2" id="KW-1185">Reference proteome</keyword>
<name>D1ASN8_ANACI</name>
<dbReference type="RefSeq" id="WP_012880931.1">
    <property type="nucleotide sequence ID" value="NC_013532.1"/>
</dbReference>
<evidence type="ECO:0000313" key="2">
    <source>
        <dbReference type="Proteomes" id="UP000000630"/>
    </source>
</evidence>
<dbReference type="HOGENOM" id="CLU_2784789_0_0_5"/>
<sequence length="68" mass="7214">MKLWCVVIRAGEVVTLLSAKGYHLVWGGRGADLMSSGTTVSYGTSKGLRDIFVSARNRGHGAMSSNEA</sequence>
<accession>D1ASN8</accession>
<protein>
    <submittedName>
        <fullName evidence="1">Uncharacterized protein</fullName>
    </submittedName>
</protein>
<organism evidence="1 2">
    <name type="scientific">Anaplasma centrale (strain Israel)</name>
    <name type="common">Anaplasma marginale subsp. centrale (strain Israel)</name>
    <dbReference type="NCBI Taxonomy" id="574556"/>
    <lineage>
        <taxon>Bacteria</taxon>
        <taxon>Pseudomonadati</taxon>
        <taxon>Pseudomonadota</taxon>
        <taxon>Alphaproteobacteria</taxon>
        <taxon>Rickettsiales</taxon>
        <taxon>Anaplasmataceae</taxon>
        <taxon>Anaplasma</taxon>
    </lineage>
</organism>
<dbReference type="AlphaFoldDB" id="D1ASN8"/>
<gene>
    <name evidence="1" type="ordered locus">ACIS_01002</name>
</gene>
<proteinExistence type="predicted"/>
<reference evidence="1 2" key="1">
    <citation type="journal article" date="2010" name="J. Bacteriol.">
        <title>Complete genome sequence of Anaplasma marginale subsp. centrale.</title>
        <authorList>
            <person name="Herndon D.R."/>
            <person name="Palmer G.H."/>
            <person name="Shkap V."/>
            <person name="Knowles D.P. Jr."/>
            <person name="Brayton K.A."/>
        </authorList>
    </citation>
    <scope>NUCLEOTIDE SEQUENCE [LARGE SCALE GENOMIC DNA]</scope>
    <source>
        <strain evidence="1 2">Israel</strain>
    </source>
</reference>
<evidence type="ECO:0000313" key="1">
    <source>
        <dbReference type="EMBL" id="ACZ49491.1"/>
    </source>
</evidence>
<dbReference type="EMBL" id="CP001759">
    <property type="protein sequence ID" value="ACZ49491.1"/>
    <property type="molecule type" value="Genomic_DNA"/>
</dbReference>
<dbReference type="Proteomes" id="UP000000630">
    <property type="component" value="Chromosome"/>
</dbReference>